<proteinExistence type="predicted"/>
<comment type="caution">
    <text evidence="1">The sequence shown here is derived from an EMBL/GenBank/DDBJ whole genome shotgun (WGS) entry which is preliminary data.</text>
</comment>
<protein>
    <submittedName>
        <fullName evidence="1">Uncharacterized protein</fullName>
    </submittedName>
</protein>
<name>A0A0F9M2W5_9ZZZZ</name>
<organism evidence="1">
    <name type="scientific">marine sediment metagenome</name>
    <dbReference type="NCBI Taxonomy" id="412755"/>
    <lineage>
        <taxon>unclassified sequences</taxon>
        <taxon>metagenomes</taxon>
        <taxon>ecological metagenomes</taxon>
    </lineage>
</organism>
<accession>A0A0F9M2W5</accession>
<gene>
    <name evidence="1" type="ORF">LCGC14_1205900</name>
</gene>
<dbReference type="EMBL" id="LAZR01006232">
    <property type="protein sequence ID" value="KKM93681.1"/>
    <property type="molecule type" value="Genomic_DNA"/>
</dbReference>
<evidence type="ECO:0000313" key="1">
    <source>
        <dbReference type="EMBL" id="KKM93681.1"/>
    </source>
</evidence>
<reference evidence="1" key="1">
    <citation type="journal article" date="2015" name="Nature">
        <title>Complex archaea that bridge the gap between prokaryotes and eukaryotes.</title>
        <authorList>
            <person name="Spang A."/>
            <person name="Saw J.H."/>
            <person name="Jorgensen S.L."/>
            <person name="Zaremba-Niedzwiedzka K."/>
            <person name="Martijn J."/>
            <person name="Lind A.E."/>
            <person name="van Eijk R."/>
            <person name="Schleper C."/>
            <person name="Guy L."/>
            <person name="Ettema T.J."/>
        </authorList>
    </citation>
    <scope>NUCLEOTIDE SEQUENCE</scope>
</reference>
<dbReference type="AlphaFoldDB" id="A0A0F9M2W5"/>
<sequence length="40" mass="4956">MDRPSNQRDDERQMRYKPKTVTARRKFKKVLPYVIRCQES</sequence>